<keyword evidence="4" id="KW-0496">Mitochondrion</keyword>
<comment type="subcellular location">
    <subcellularLocation>
        <location evidence="1">Mitochondrion</location>
    </subcellularLocation>
</comment>
<sequence length="78" mass="8876">MSLGSKVALAGSIVFTTGIITYVHNKQKQDIERLHDGVIKDAERQEMRKIANLKHLQEQIDLTKALKAQRDKEMKTES</sequence>
<dbReference type="InterPro" id="IPR031568">
    <property type="entry name" value="Pet117"/>
</dbReference>
<evidence type="ECO:0000313" key="6">
    <source>
        <dbReference type="Proteomes" id="UP000549394"/>
    </source>
</evidence>
<protein>
    <submittedName>
        <fullName evidence="5">DgyrCDS4985</fullName>
    </submittedName>
</protein>
<evidence type="ECO:0000256" key="4">
    <source>
        <dbReference type="ARBA" id="ARBA00023128"/>
    </source>
</evidence>
<dbReference type="GO" id="GO:0033617">
    <property type="term" value="P:mitochondrial respiratory chain complex IV assembly"/>
    <property type="evidence" value="ECO:0007669"/>
    <property type="project" value="TreeGrafter"/>
</dbReference>
<dbReference type="PANTHER" id="PTHR28163:SF1">
    <property type="entry name" value="PROTEIN PET117 HOMOLOG, MITOCHONDRIAL"/>
    <property type="match status" value="1"/>
</dbReference>
<evidence type="ECO:0000256" key="2">
    <source>
        <dbReference type="ARBA" id="ARBA00008197"/>
    </source>
</evidence>
<evidence type="ECO:0000256" key="1">
    <source>
        <dbReference type="ARBA" id="ARBA00004173"/>
    </source>
</evidence>
<dbReference type="PANTHER" id="PTHR28163">
    <property type="entry name" value="PROTEIN PET117 HOMOLOG, MITOCHONDRIAL"/>
    <property type="match status" value="1"/>
</dbReference>
<dbReference type="Pfam" id="PF15786">
    <property type="entry name" value="PET117"/>
    <property type="match status" value="1"/>
</dbReference>
<accession>A0A7I8VIL3</accession>
<evidence type="ECO:0000256" key="3">
    <source>
        <dbReference type="ARBA" id="ARBA00022946"/>
    </source>
</evidence>
<comment type="caution">
    <text evidence="5">The sequence shown here is derived from an EMBL/GenBank/DDBJ whole genome shotgun (WGS) entry which is preliminary data.</text>
</comment>
<reference evidence="5 6" key="1">
    <citation type="submission" date="2020-08" db="EMBL/GenBank/DDBJ databases">
        <authorList>
            <person name="Hejnol A."/>
        </authorList>
    </citation>
    <scope>NUCLEOTIDE SEQUENCE [LARGE SCALE GENOMIC DNA]</scope>
</reference>
<gene>
    <name evidence="5" type="ORF">DGYR_LOCUS4717</name>
</gene>
<dbReference type="Proteomes" id="UP000549394">
    <property type="component" value="Unassembled WGS sequence"/>
</dbReference>
<dbReference type="OrthoDB" id="76305at2759"/>
<dbReference type="EMBL" id="CAJFCJ010000006">
    <property type="protein sequence ID" value="CAD5116051.1"/>
    <property type="molecule type" value="Genomic_DNA"/>
</dbReference>
<comment type="similarity">
    <text evidence="2">Belongs to the PET117 family.</text>
</comment>
<evidence type="ECO:0000313" key="5">
    <source>
        <dbReference type="EMBL" id="CAD5116051.1"/>
    </source>
</evidence>
<dbReference type="AlphaFoldDB" id="A0A7I8VIL3"/>
<proteinExistence type="inferred from homology"/>
<keyword evidence="6" id="KW-1185">Reference proteome</keyword>
<organism evidence="5 6">
    <name type="scientific">Dimorphilus gyrociliatus</name>
    <dbReference type="NCBI Taxonomy" id="2664684"/>
    <lineage>
        <taxon>Eukaryota</taxon>
        <taxon>Metazoa</taxon>
        <taxon>Spiralia</taxon>
        <taxon>Lophotrochozoa</taxon>
        <taxon>Annelida</taxon>
        <taxon>Polychaeta</taxon>
        <taxon>Polychaeta incertae sedis</taxon>
        <taxon>Dinophilidae</taxon>
        <taxon>Dimorphilus</taxon>
    </lineage>
</organism>
<name>A0A7I8VIL3_9ANNE</name>
<dbReference type="GO" id="GO:0005739">
    <property type="term" value="C:mitochondrion"/>
    <property type="evidence" value="ECO:0007669"/>
    <property type="project" value="UniProtKB-SubCell"/>
</dbReference>
<keyword evidence="3" id="KW-0809">Transit peptide</keyword>